<feature type="region of interest" description="Disordered" evidence="4">
    <location>
        <begin position="1"/>
        <end position="54"/>
    </location>
</feature>
<dbReference type="PROSITE" id="PS50088">
    <property type="entry name" value="ANK_REPEAT"/>
    <property type="match status" value="14"/>
</dbReference>
<feature type="repeat" description="ANK" evidence="3">
    <location>
        <begin position="1207"/>
        <end position="1239"/>
    </location>
</feature>
<dbReference type="GO" id="GO:0005737">
    <property type="term" value="C:cytoplasm"/>
    <property type="evidence" value="ECO:0007669"/>
    <property type="project" value="TreeGrafter"/>
</dbReference>
<feature type="domain" description="EF-hand" evidence="5">
    <location>
        <begin position="1457"/>
        <end position="1492"/>
    </location>
</feature>
<feature type="domain" description="EF-hand" evidence="5">
    <location>
        <begin position="81"/>
        <end position="116"/>
    </location>
</feature>
<keyword evidence="1" id="KW-0677">Repeat</keyword>
<feature type="repeat" description="ANK" evidence="3">
    <location>
        <begin position="1949"/>
        <end position="1981"/>
    </location>
</feature>
<keyword evidence="8" id="KW-1185">Reference proteome</keyword>
<dbReference type="EMBL" id="CAMXCT030000055">
    <property type="protein sequence ID" value="CAL4760435.1"/>
    <property type="molecule type" value="Genomic_DNA"/>
</dbReference>
<gene>
    <name evidence="6" type="ORF">C1SCF055_LOCUS1647</name>
</gene>
<dbReference type="SMART" id="SM00248">
    <property type="entry name" value="ANK"/>
    <property type="match status" value="15"/>
</dbReference>
<evidence type="ECO:0000256" key="3">
    <source>
        <dbReference type="PROSITE-ProRule" id="PRU00023"/>
    </source>
</evidence>
<dbReference type="PROSITE" id="PS50297">
    <property type="entry name" value="ANK_REP_REGION"/>
    <property type="match status" value="14"/>
</dbReference>
<dbReference type="EMBL" id="CAMXCT020000055">
    <property type="protein sequence ID" value="CAL1126498.1"/>
    <property type="molecule type" value="Genomic_DNA"/>
</dbReference>
<feature type="repeat" description="ANK" evidence="3">
    <location>
        <begin position="2015"/>
        <end position="2047"/>
    </location>
</feature>
<feature type="repeat" description="ANK" evidence="3">
    <location>
        <begin position="2048"/>
        <end position="2080"/>
    </location>
</feature>
<feature type="repeat" description="ANK" evidence="3">
    <location>
        <begin position="1240"/>
        <end position="1272"/>
    </location>
</feature>
<dbReference type="Gene3D" id="3.30.420.10">
    <property type="entry name" value="Ribonuclease H-like superfamily/Ribonuclease H"/>
    <property type="match status" value="1"/>
</dbReference>
<dbReference type="Pfam" id="PF12796">
    <property type="entry name" value="Ank_2"/>
    <property type="match status" value="6"/>
</dbReference>
<dbReference type="Proteomes" id="UP001152797">
    <property type="component" value="Unassembled WGS sequence"/>
</dbReference>
<protein>
    <submittedName>
        <fullName evidence="7">Ankyrin-3</fullName>
    </submittedName>
</protein>
<sequence length="2238" mass="242741">MGCSCSKNDALEPRRPGLPTLLGAVPKHSEPSDPKGEKDVEKAQEKAQKAERVDDVEVSCHASAGAKWHLELLAVSAELKQKLQDPQFVATRCDLDGSGDLDAHELKQAARVYGISQSGSSQTHDGTNPRLMAGQRVSKESFAEMVASQRSTKLIRAFDSNTVKVLLGAVPHSLRGMALGQLQHLEALFVTTGWLSARCESFNAENAHAIANRTKFRQNTNLYALDTFVVTPMSKPGMCGAREHDEQQTIAEAHGISSFSQLVNPFGLFVHCFVSHFWGHNWTSTVTALDLWADSNYDKLTSEKEALVYWICLFALNQHDVAEEVGENPQQGPFNAALAQATGGAVMVLDEEVKPYVQQQSPRVQLSVYIDDRTLWCHERQPLQTALDASQHVDEVLGLRLNPSKCELFFKCRGAQVQAFQSWNIACNRKWKMSAQFKLLGVHYFSTKARRRPIEPTVVAKVQARLRRLRTATHKYWCKRRLVRSLVLSLFSHTGAWTTIPKKTLQKWRYAIETTMLGYPQSGRSRYLLWTSFLAPELDPEFALDSKVIFHELWRLRKEVATCRRVADFEPLQFSAAEPCERNSRLYEVLQKWGWERLSKSRFQTSIGVLDLLSHGATCVTAAMKAAWRHQLWLKEPRAAEIAHTDVEPVTSVHAAWMKQGPVHDPMSFSTACAAGHAGRKLAKRFDLDHVSCVCGESWPSCRHVTWHCPDTSLPAHNSPPANGVEERLLVRSVAPAPWPPDRVPEDMLPPVEVCNTFASQEVQFDGRILVATDGSSHSCHSLKRAAWGIATENHVFAFPMKGCDQNIFAAETWAVFQALNAAHVTGRNVRILCDSQAVVCTAERVRRGGSLPPWASGIWQAIAFLSPGSEISWVPAHGRSKGWAPPAGHSADVWRNYNDRVDAAVQAAAKPGIVSLSAWAREVQDAIAWSSFALARQKQALLDLRSHVEPSASRLKDLQRPLELICSEGSLSQPENGGHKAVSTKMLQDTCQALWNVSTAKAESSVARDKYQIWGETAHESFRGFIKGYGAERFFTNFIDQNGADAVADAFIDFDRYMKSLLSTTVLKVLMARGDFASAATCCLQGADVSSEQLTEICSSFAAETEREGWLNSMLLQASNPSMAKLLLEQGADVAAASNNGATALMCAAGGGHVAVAQLLLQHGADVAAAMNDGDTALMLAAVGGHEAVAQLLLQHGADVAAANNVGFTALMLAAVGGHEAVAQLLLQHGADVAATKNDGFTALMFAAHGGHEAVAKVLLQHGADVAAASNSGVTALMCAALGGHEAVAQLLLQHGADARAALHNGRTALMVARANRHEAVARLNWSLEEWPRPRGGVGAAADLQNRRLNWSLEEWPRSERYALVLRNALKAQRLPRETDAVERLVVAIWLNWSLEEWPRSERCEEEEVIPVEALVLLHTLQARRWVCAAVIVSNQASIRAKWHLELLAVSAELKQKLQDPQFVATRCDLDGSGDLDAHELKQAARVYGISQSGSSENHGTNPRLMAGQRVSKESFAEMVASQRSTKLRTVPHSLRGMALGQLQHLEALFVRTGWLSARCESFNTENALAIAKGTKFRQNTNLYALDTFVVTPMSKPGMCGAREHDEQQTIAEAHGISSFSELVNPFGLFVHCFVSHFWGHNFTSTVTALDLWADASYDKLTSEKEALVYWICLFALNQHDVAEEVGENPQQGPFNAALAQATGGAVMVLDEEVKPFSRIWCLFEASRLKDLQRPFELICSEGSLSQPENGGHKAVSTKMLETTCQALWNVSTAKAESSVAKDKYQIWQETADESINRGFIKGLGAERYFKNFIDQNGADALASFFIKFDRYMKSLPSTTVLKVVMARGDFASAATCCLQGADVSSEQLAEICSSFAAETEREDWLNSMLLQASNPSMAKLLLEKGADARAERDDGSTALMDAAECGHEAVAQLLLQHGADVAAAGNDGFTALMRAAQDGHEAVAQLLLQHGADVAAPSNDGFTALMLAAQGGHEAVAQLLLQHGADVAAANNDGSTALMRAAACGHEAVAQLLLQHGADVKAAANNGATALMGAAHGGHEAVAQLLLQHGADVAAPSNDGFTALMLAAQGGHEAVAQLLLQHGADVAAANNDGSTALMRAAACGHEAVAQLLLQHGADVKAAQDDGATALMFAAQGGHEAVAQLLLQHGADVAAASNDGSTALMWAAEGGHEAVAEVLLQHGELRAQPWNRHWCCGRFAKSEASECDVKLSAELEP</sequence>
<evidence type="ECO:0000313" key="7">
    <source>
        <dbReference type="EMBL" id="CAL4760435.1"/>
    </source>
</evidence>
<dbReference type="SUPFAM" id="SSF53098">
    <property type="entry name" value="Ribonuclease H-like"/>
    <property type="match status" value="1"/>
</dbReference>
<evidence type="ECO:0000259" key="5">
    <source>
        <dbReference type="PROSITE" id="PS50222"/>
    </source>
</evidence>
<dbReference type="InterPro" id="IPR012337">
    <property type="entry name" value="RNaseH-like_sf"/>
</dbReference>
<reference evidence="7 8" key="2">
    <citation type="submission" date="2024-05" db="EMBL/GenBank/DDBJ databases">
        <authorList>
            <person name="Chen Y."/>
            <person name="Shah S."/>
            <person name="Dougan E. K."/>
            <person name="Thang M."/>
            <person name="Chan C."/>
        </authorList>
    </citation>
    <scope>NUCLEOTIDE SEQUENCE [LARGE SCALE GENOMIC DNA]</scope>
</reference>
<dbReference type="PRINTS" id="PR01415">
    <property type="entry name" value="ANKYRIN"/>
</dbReference>
<dbReference type="Gene3D" id="1.25.40.20">
    <property type="entry name" value="Ankyrin repeat-containing domain"/>
    <property type="match status" value="7"/>
</dbReference>
<dbReference type="InterPro" id="IPR002048">
    <property type="entry name" value="EF_hand_dom"/>
</dbReference>
<dbReference type="InterPro" id="IPR036770">
    <property type="entry name" value="Ankyrin_rpt-contain_sf"/>
</dbReference>
<feature type="repeat" description="ANK" evidence="3">
    <location>
        <begin position="2147"/>
        <end position="2179"/>
    </location>
</feature>
<feature type="repeat" description="ANK" evidence="3">
    <location>
        <begin position="2114"/>
        <end position="2146"/>
    </location>
</feature>
<feature type="repeat" description="ANK" evidence="3">
    <location>
        <begin position="1141"/>
        <end position="1173"/>
    </location>
</feature>
<feature type="repeat" description="ANK" evidence="3">
    <location>
        <begin position="2180"/>
        <end position="2204"/>
    </location>
</feature>
<comment type="caution">
    <text evidence="6">The sequence shown here is derived from an EMBL/GenBank/DDBJ whole genome shotgun (WGS) entry which is preliminary data.</text>
</comment>
<feature type="repeat" description="ANK" evidence="3">
    <location>
        <begin position="1273"/>
        <end position="1305"/>
    </location>
</feature>
<dbReference type="PANTHER" id="PTHR24198">
    <property type="entry name" value="ANKYRIN REPEAT AND PROTEIN KINASE DOMAIN-CONTAINING PROTEIN"/>
    <property type="match status" value="1"/>
</dbReference>
<evidence type="ECO:0000313" key="8">
    <source>
        <dbReference type="Proteomes" id="UP001152797"/>
    </source>
</evidence>
<dbReference type="PANTHER" id="PTHR24198:SF165">
    <property type="entry name" value="ANKYRIN REPEAT-CONTAINING PROTEIN-RELATED"/>
    <property type="match status" value="1"/>
</dbReference>
<reference evidence="6" key="1">
    <citation type="submission" date="2022-10" db="EMBL/GenBank/DDBJ databases">
        <authorList>
            <person name="Chen Y."/>
            <person name="Dougan E. K."/>
            <person name="Chan C."/>
            <person name="Rhodes N."/>
            <person name="Thang M."/>
        </authorList>
    </citation>
    <scope>NUCLEOTIDE SEQUENCE</scope>
</reference>
<proteinExistence type="predicted"/>
<feature type="compositionally biased region" description="Basic and acidic residues" evidence="4">
    <location>
        <begin position="27"/>
        <end position="54"/>
    </location>
</feature>
<dbReference type="PROSITE" id="PS50222">
    <property type="entry name" value="EF_HAND_2"/>
    <property type="match status" value="2"/>
</dbReference>
<evidence type="ECO:0000313" key="6">
    <source>
        <dbReference type="EMBL" id="CAI3973123.1"/>
    </source>
</evidence>
<dbReference type="GO" id="GO:0005509">
    <property type="term" value="F:calcium ion binding"/>
    <property type="evidence" value="ECO:0007669"/>
    <property type="project" value="InterPro"/>
</dbReference>
<evidence type="ECO:0000256" key="4">
    <source>
        <dbReference type="SAM" id="MobiDB-lite"/>
    </source>
</evidence>
<dbReference type="PROSITE" id="PS00018">
    <property type="entry name" value="EF_HAND_1"/>
    <property type="match status" value="2"/>
</dbReference>
<feature type="repeat" description="ANK" evidence="3">
    <location>
        <begin position="1916"/>
        <end position="1948"/>
    </location>
</feature>
<dbReference type="SUPFAM" id="SSF48403">
    <property type="entry name" value="Ankyrin repeat"/>
    <property type="match status" value="2"/>
</dbReference>
<accession>A0A9P1BGM1</accession>
<dbReference type="Pfam" id="PF13637">
    <property type="entry name" value="Ank_4"/>
    <property type="match status" value="1"/>
</dbReference>
<organism evidence="6">
    <name type="scientific">Cladocopium goreaui</name>
    <dbReference type="NCBI Taxonomy" id="2562237"/>
    <lineage>
        <taxon>Eukaryota</taxon>
        <taxon>Sar</taxon>
        <taxon>Alveolata</taxon>
        <taxon>Dinophyceae</taxon>
        <taxon>Suessiales</taxon>
        <taxon>Symbiodiniaceae</taxon>
        <taxon>Cladocopium</taxon>
    </lineage>
</organism>
<dbReference type="GO" id="GO:0003676">
    <property type="term" value="F:nucleic acid binding"/>
    <property type="evidence" value="ECO:0007669"/>
    <property type="project" value="InterPro"/>
</dbReference>
<keyword evidence="2 3" id="KW-0040">ANK repeat</keyword>
<feature type="repeat" description="ANK" evidence="3">
    <location>
        <begin position="1982"/>
        <end position="2014"/>
    </location>
</feature>
<dbReference type="InterPro" id="IPR036397">
    <property type="entry name" value="RNaseH_sf"/>
</dbReference>
<feature type="repeat" description="ANK" evidence="3">
    <location>
        <begin position="1174"/>
        <end position="1206"/>
    </location>
</feature>
<dbReference type="InterPro" id="IPR002110">
    <property type="entry name" value="Ankyrin_rpt"/>
</dbReference>
<dbReference type="EMBL" id="CAMXCT010000055">
    <property type="protein sequence ID" value="CAI3973123.1"/>
    <property type="molecule type" value="Genomic_DNA"/>
</dbReference>
<feature type="repeat" description="ANK" evidence="3">
    <location>
        <begin position="2081"/>
        <end position="2113"/>
    </location>
</feature>
<dbReference type="InterPro" id="IPR018247">
    <property type="entry name" value="EF_Hand_1_Ca_BS"/>
</dbReference>
<evidence type="ECO:0000256" key="2">
    <source>
        <dbReference type="ARBA" id="ARBA00023043"/>
    </source>
</evidence>
<dbReference type="OrthoDB" id="20872at2759"/>
<evidence type="ECO:0000256" key="1">
    <source>
        <dbReference type="ARBA" id="ARBA00022737"/>
    </source>
</evidence>
<name>A0A9P1BGM1_9DINO</name>